<feature type="compositionally biased region" description="Basic and acidic residues" evidence="10">
    <location>
        <begin position="626"/>
        <end position="642"/>
    </location>
</feature>
<evidence type="ECO:0000259" key="11">
    <source>
        <dbReference type="PROSITE" id="PS50125"/>
    </source>
</evidence>
<feature type="coiled-coil region" evidence="9">
    <location>
        <begin position="373"/>
        <end position="403"/>
    </location>
</feature>
<dbReference type="GO" id="GO:0019934">
    <property type="term" value="P:cGMP-mediated signaling"/>
    <property type="evidence" value="ECO:0007669"/>
    <property type="project" value="TreeGrafter"/>
</dbReference>
<keyword evidence="3" id="KW-0963">Cytoplasm</keyword>
<feature type="compositionally biased region" description="Polar residues" evidence="10">
    <location>
        <begin position="645"/>
        <end position="657"/>
    </location>
</feature>
<dbReference type="Pfam" id="PF07700">
    <property type="entry name" value="HNOB"/>
    <property type="match status" value="1"/>
</dbReference>
<evidence type="ECO:0000256" key="9">
    <source>
        <dbReference type="SAM" id="Coils"/>
    </source>
</evidence>
<accession>A0A9W3A704</accession>
<dbReference type="OrthoDB" id="6127067at2759"/>
<keyword evidence="12" id="KW-1185">Reference proteome</keyword>
<keyword evidence="6 8" id="KW-0456">Lyase</keyword>
<dbReference type="FunFam" id="3.30.450.260:FF:000002">
    <property type="entry name" value="guanylate cyclase soluble subunit alpha-2"/>
    <property type="match status" value="1"/>
</dbReference>
<dbReference type="GO" id="GO:0070482">
    <property type="term" value="P:response to oxygen levels"/>
    <property type="evidence" value="ECO:0007669"/>
    <property type="project" value="TreeGrafter"/>
</dbReference>
<comment type="similarity">
    <text evidence="8">Belongs to the adenylyl cyclase class-4/guanylyl cyclase family.</text>
</comment>
<dbReference type="EC" id="4.6.1.2" evidence="2"/>
<evidence type="ECO:0000313" key="13">
    <source>
        <dbReference type="RefSeq" id="XP_055883077.1"/>
    </source>
</evidence>
<dbReference type="Gene3D" id="6.10.250.780">
    <property type="match status" value="1"/>
</dbReference>
<dbReference type="Pfam" id="PF07701">
    <property type="entry name" value="HNOBA"/>
    <property type="match status" value="1"/>
</dbReference>
<dbReference type="InterPro" id="IPR011644">
    <property type="entry name" value="Heme_NO-bd"/>
</dbReference>
<keyword evidence="5" id="KW-0342">GTP-binding</keyword>
<feature type="region of interest" description="Disordered" evidence="10">
    <location>
        <begin position="726"/>
        <end position="745"/>
    </location>
</feature>
<dbReference type="PROSITE" id="PS00452">
    <property type="entry name" value="GUANYLATE_CYCLASE_1"/>
    <property type="match status" value="1"/>
</dbReference>
<dbReference type="InterPro" id="IPR024096">
    <property type="entry name" value="NO_sig/Golgi_transp_ligand-bd"/>
</dbReference>
<reference evidence="13" key="1">
    <citation type="submission" date="2025-08" db="UniProtKB">
        <authorList>
            <consortium name="RefSeq"/>
        </authorList>
    </citation>
    <scope>IDENTIFICATION</scope>
</reference>
<dbReference type="SUPFAM" id="SSF111126">
    <property type="entry name" value="Ligand-binding domain in the NO signalling and Golgi transport"/>
    <property type="match status" value="1"/>
</dbReference>
<dbReference type="InterPro" id="IPR011645">
    <property type="entry name" value="HNOB_dom_associated"/>
</dbReference>
<dbReference type="RefSeq" id="XP_055883077.1">
    <property type="nucleotide sequence ID" value="XM_056027102.1"/>
</dbReference>
<evidence type="ECO:0000256" key="5">
    <source>
        <dbReference type="ARBA" id="ARBA00023134"/>
    </source>
</evidence>
<dbReference type="InterPro" id="IPR042463">
    <property type="entry name" value="HNOB_dom_associated_sf"/>
</dbReference>
<dbReference type="PANTHER" id="PTHR45655">
    <property type="entry name" value="GUANYLATE CYCLASE SOLUBLE SUBUNIT BETA-2"/>
    <property type="match status" value="1"/>
</dbReference>
<protein>
    <recommendedName>
        <fullName evidence="2">guanylate cyclase</fullName>
        <ecNumber evidence="2">4.6.1.2</ecNumber>
    </recommendedName>
</protein>
<keyword evidence="7" id="KW-0141">cGMP biosynthesis</keyword>
<gene>
    <name evidence="13" type="primary">LOC106074850</name>
</gene>
<evidence type="ECO:0000313" key="12">
    <source>
        <dbReference type="Proteomes" id="UP001165740"/>
    </source>
</evidence>
<dbReference type="Pfam" id="PF00211">
    <property type="entry name" value="Guanylate_cyc"/>
    <property type="match status" value="1"/>
</dbReference>
<dbReference type="Gene3D" id="3.90.1520.10">
    <property type="entry name" value="H-NOX domain"/>
    <property type="match status" value="1"/>
</dbReference>
<feature type="domain" description="Guanylate cyclase" evidence="11">
    <location>
        <begin position="428"/>
        <end position="556"/>
    </location>
</feature>
<dbReference type="CDD" id="cd07302">
    <property type="entry name" value="CHD"/>
    <property type="match status" value="1"/>
</dbReference>
<dbReference type="Gene3D" id="3.30.450.260">
    <property type="entry name" value="Haem NO binding associated domain"/>
    <property type="match status" value="1"/>
</dbReference>
<keyword evidence="9" id="KW-0175">Coiled coil</keyword>
<proteinExistence type="inferred from homology"/>
<organism evidence="12 13">
    <name type="scientific">Biomphalaria glabrata</name>
    <name type="common">Bloodfluke planorb</name>
    <name type="synonym">Freshwater snail</name>
    <dbReference type="NCBI Taxonomy" id="6526"/>
    <lineage>
        <taxon>Eukaryota</taxon>
        <taxon>Metazoa</taxon>
        <taxon>Spiralia</taxon>
        <taxon>Lophotrochozoa</taxon>
        <taxon>Mollusca</taxon>
        <taxon>Gastropoda</taxon>
        <taxon>Heterobranchia</taxon>
        <taxon>Euthyneura</taxon>
        <taxon>Panpulmonata</taxon>
        <taxon>Hygrophila</taxon>
        <taxon>Lymnaeoidea</taxon>
        <taxon>Planorbidae</taxon>
        <taxon>Biomphalaria</taxon>
    </lineage>
</organism>
<dbReference type="InterPro" id="IPR038158">
    <property type="entry name" value="H-NOX_domain_sf"/>
</dbReference>
<feature type="region of interest" description="Disordered" evidence="10">
    <location>
        <begin position="626"/>
        <end position="670"/>
    </location>
</feature>
<dbReference type="OMA" id="IWMESMR"/>
<sequence length="745" mass="84225">MYGHIHCVIKDLVTTQFGQEAWEVILNDAGLQEREHLMLFYHYDDSMTLKLVNSASKCLNLPVETVLEVFGDYFLVHCLKYGYDDMLRTLGSDITSFIQNLDSLHSLLALTYDKIVAPSFRCETQKDGSLTLHYYSARQGLHPLVKGVIRAVAREIFDQEVDITHLSTNTEHLDDVRKQEHSVFHVFITKTKEERIRPEGLEMDILTKEVDNVKDNSELNSPVSLTREQFVSSFPYHLIFDENLRLQQFGISVGKLSPVKLREGMLMSPVFRVVYPRMNFSIENIRRFINAIFVIAIDSGAGLQEEQDNAFSMKGQMIWIEATNLMIFIGSPRLTSLKEMKKMNVYMADIPLYDVTREMVLLYQQRNAEIDITKKLDETTAELKRTSKELEREKQKTERLLYQMLPEKVAHQLKNGQKVEAEKFDQVTILFSDIVTFTNIAAACSPLDVVKMLNDMYHRFDMKTTVHGVYKVETIGDAYMVVSGVPEKTEVHAQPVANFALDMVEEAACVLSPATGKPLQIRVGIHSGPVVAGVVGLKMPRYCLFGDTVNTASRMESHGIPGRIHLSPSTYSALQGQGYLCKSRGENVIKGKGVMHTYFLVGNSSHRISEPDDEFSALSFLDDQIRHEDIPVSPSKERREGDGTDFTTQISSESTHTSPERAEITEQHPLSFRASLSGTVSLKDIPIDSEPKLDACIDSETSQDGNTKESDKYNRKKSKCCFNESETASYDLENPSPSSRTCRIL</sequence>
<evidence type="ECO:0000256" key="6">
    <source>
        <dbReference type="ARBA" id="ARBA00023239"/>
    </source>
</evidence>
<dbReference type="GO" id="GO:0020037">
    <property type="term" value="F:heme binding"/>
    <property type="evidence" value="ECO:0007669"/>
    <property type="project" value="InterPro"/>
</dbReference>
<evidence type="ECO:0000256" key="2">
    <source>
        <dbReference type="ARBA" id="ARBA00012202"/>
    </source>
</evidence>
<dbReference type="SMART" id="SM00044">
    <property type="entry name" value="CYCc"/>
    <property type="match status" value="1"/>
</dbReference>
<evidence type="ECO:0000256" key="10">
    <source>
        <dbReference type="SAM" id="MobiDB-lite"/>
    </source>
</evidence>
<dbReference type="SUPFAM" id="SSF55073">
    <property type="entry name" value="Nucleotide cyclase"/>
    <property type="match status" value="1"/>
</dbReference>
<evidence type="ECO:0000256" key="8">
    <source>
        <dbReference type="RuleBase" id="RU000405"/>
    </source>
</evidence>
<dbReference type="GO" id="GO:0005525">
    <property type="term" value="F:GTP binding"/>
    <property type="evidence" value="ECO:0007669"/>
    <property type="project" value="UniProtKB-KW"/>
</dbReference>
<dbReference type="AlphaFoldDB" id="A0A9W3A704"/>
<dbReference type="InterPro" id="IPR018297">
    <property type="entry name" value="A/G_cyclase_CS"/>
</dbReference>
<evidence type="ECO:0000256" key="1">
    <source>
        <dbReference type="ARBA" id="ARBA00004496"/>
    </source>
</evidence>
<dbReference type="FunFam" id="3.30.70.1230:FF:000007">
    <property type="entry name" value="Guanylate cyclase soluble subunit alpha-3"/>
    <property type="match status" value="1"/>
</dbReference>
<dbReference type="GeneID" id="106074850"/>
<dbReference type="Gene3D" id="3.30.70.1230">
    <property type="entry name" value="Nucleotide cyclase"/>
    <property type="match status" value="1"/>
</dbReference>
<dbReference type="Proteomes" id="UP001165740">
    <property type="component" value="Chromosome 4"/>
</dbReference>
<dbReference type="GO" id="GO:0008074">
    <property type="term" value="C:guanylate cyclase complex, soluble"/>
    <property type="evidence" value="ECO:0007669"/>
    <property type="project" value="TreeGrafter"/>
</dbReference>
<keyword evidence="4" id="KW-0547">Nucleotide-binding</keyword>
<dbReference type="InterPro" id="IPR001054">
    <property type="entry name" value="A/G_cyclase"/>
</dbReference>
<name>A0A9W3A704_BIOGL</name>
<evidence type="ECO:0000256" key="7">
    <source>
        <dbReference type="ARBA" id="ARBA00023293"/>
    </source>
</evidence>
<feature type="region of interest" description="Disordered" evidence="10">
    <location>
        <begin position="694"/>
        <end position="716"/>
    </location>
</feature>
<dbReference type="GO" id="GO:0004383">
    <property type="term" value="F:guanylate cyclase activity"/>
    <property type="evidence" value="ECO:0007669"/>
    <property type="project" value="UniProtKB-EC"/>
</dbReference>
<feature type="compositionally biased region" description="Polar residues" evidence="10">
    <location>
        <begin position="735"/>
        <end position="745"/>
    </location>
</feature>
<dbReference type="PANTHER" id="PTHR45655:SF13">
    <property type="entry name" value="SOLUBLE GUANYLATE CYCLASE GCY-32-RELATED"/>
    <property type="match status" value="1"/>
</dbReference>
<evidence type="ECO:0000256" key="3">
    <source>
        <dbReference type="ARBA" id="ARBA00022490"/>
    </source>
</evidence>
<evidence type="ECO:0000256" key="4">
    <source>
        <dbReference type="ARBA" id="ARBA00022741"/>
    </source>
</evidence>
<comment type="subcellular location">
    <subcellularLocation>
        <location evidence="1">Cytoplasm</location>
    </subcellularLocation>
</comment>
<dbReference type="PROSITE" id="PS50125">
    <property type="entry name" value="GUANYLATE_CYCLASE_2"/>
    <property type="match status" value="1"/>
</dbReference>
<dbReference type="InterPro" id="IPR029787">
    <property type="entry name" value="Nucleotide_cyclase"/>
</dbReference>